<dbReference type="InterPro" id="IPR021146">
    <property type="entry name" value="Phage_gp6-like_head-tail"/>
</dbReference>
<evidence type="ECO:0000313" key="2">
    <source>
        <dbReference type="Proteomes" id="UP000594464"/>
    </source>
</evidence>
<dbReference type="CDD" id="cd08054">
    <property type="entry name" value="gp6"/>
    <property type="match status" value="1"/>
</dbReference>
<evidence type="ECO:0000313" key="1">
    <source>
        <dbReference type="EMBL" id="QPJ64590.1"/>
    </source>
</evidence>
<dbReference type="Gene3D" id="1.10.3230.30">
    <property type="entry name" value="Phage gp6-like head-tail connector protein"/>
    <property type="match status" value="1"/>
</dbReference>
<reference evidence="2" key="1">
    <citation type="submission" date="2020-02" db="EMBL/GenBank/DDBJ databases">
        <title>Genomic and physiological characterization of two novel Nitrospinaceae genera.</title>
        <authorList>
            <person name="Mueller A.J."/>
            <person name="Jung M.-Y."/>
            <person name="Strachan C.R."/>
            <person name="Herbold C.W."/>
            <person name="Kirkegaard R.H."/>
            <person name="Daims H."/>
        </authorList>
    </citation>
    <scope>NUCLEOTIDE SEQUENCE [LARGE SCALE GENOMIC DNA]</scope>
</reference>
<sequence>MMNLQSITPPSGPLATLAEAKSYLRISDTQDDAEIASLIQALSDRAESWTGRAFLTQTWALWLDRVPGELINASRVLALPRPPLVSVTHVKTYDPAGSATTLNPSNYFVDAVAEPGRVVFNQEYSWPGSLRSVRAVEVQYVAGYGDATAVPAAIREGLLLWLKVLFAGRTKLLESDESSNGLVDLHKMEMPPQTLSLWKPYQLMRL</sequence>
<proteinExistence type="predicted"/>
<dbReference type="InterPro" id="IPR011738">
    <property type="entry name" value="Phage_CHP"/>
</dbReference>
<evidence type="ECO:0008006" key="3">
    <source>
        <dbReference type="Google" id="ProtNLM"/>
    </source>
</evidence>
<protein>
    <recommendedName>
        <fullName evidence="3">Phage gp6-like head-tail connector protein</fullName>
    </recommendedName>
</protein>
<dbReference type="Proteomes" id="UP000594464">
    <property type="component" value="Chromosome"/>
</dbReference>
<dbReference type="KEGG" id="nva:G3M78_03935"/>
<dbReference type="AlphaFoldDB" id="A0A7T0G2Q6"/>
<gene>
    <name evidence="1" type="ORF">G3M78_03935</name>
</gene>
<accession>A0A7T0G2Q6</accession>
<dbReference type="EMBL" id="CP048620">
    <property type="protein sequence ID" value="QPJ64590.1"/>
    <property type="molecule type" value="Genomic_DNA"/>
</dbReference>
<dbReference type="Pfam" id="PF05135">
    <property type="entry name" value="Phage_connect_1"/>
    <property type="match status" value="1"/>
</dbReference>
<name>A0A7T0G2Q6_9BACT</name>
<dbReference type="NCBIfam" id="TIGR02215">
    <property type="entry name" value="phage_chp_gp8"/>
    <property type="match status" value="1"/>
</dbReference>
<organism evidence="1 2">
    <name type="scientific">Candidatus Nitrohelix vancouverensis</name>
    <dbReference type="NCBI Taxonomy" id="2705534"/>
    <lineage>
        <taxon>Bacteria</taxon>
        <taxon>Pseudomonadati</taxon>
        <taxon>Nitrospinota/Tectimicrobiota group</taxon>
        <taxon>Nitrospinota</taxon>
        <taxon>Nitrospinia</taxon>
        <taxon>Nitrospinales</taxon>
        <taxon>Nitrospinaceae</taxon>
        <taxon>Candidatus Nitrohelix</taxon>
    </lineage>
</organism>